<dbReference type="PANTHER" id="PTHR30118:SF15">
    <property type="entry name" value="TRANSCRIPTIONAL REGULATORY PROTEIN"/>
    <property type="match status" value="1"/>
</dbReference>
<dbReference type="RefSeq" id="WP_176626589.1">
    <property type="nucleotide sequence ID" value="NZ_JABXXQ010000569.1"/>
</dbReference>
<evidence type="ECO:0000313" key="6">
    <source>
        <dbReference type="EMBL" id="NVN31955.1"/>
    </source>
</evidence>
<keyword evidence="4" id="KW-0804">Transcription</keyword>
<protein>
    <submittedName>
        <fullName evidence="6">LysR family transcriptional regulator</fullName>
    </submittedName>
</protein>
<reference evidence="6 7" key="1">
    <citation type="submission" date="2020-06" db="EMBL/GenBank/DDBJ databases">
        <title>Description of novel acetic acid bacteria.</title>
        <authorList>
            <person name="Sombolestani A."/>
        </authorList>
    </citation>
    <scope>NUCLEOTIDE SEQUENCE [LARGE SCALE GENOMIC DNA]</scope>
    <source>
        <strain evidence="6 7">LMG 26838</strain>
    </source>
</reference>
<dbReference type="SUPFAM" id="SSF53850">
    <property type="entry name" value="Periplasmic binding protein-like II"/>
    <property type="match status" value="1"/>
</dbReference>
<proteinExistence type="inferred from homology"/>
<organism evidence="6 7">
    <name type="scientific">Endobacter medicaginis</name>
    <dbReference type="NCBI Taxonomy" id="1181271"/>
    <lineage>
        <taxon>Bacteria</taxon>
        <taxon>Pseudomonadati</taxon>
        <taxon>Pseudomonadota</taxon>
        <taxon>Alphaproteobacteria</taxon>
        <taxon>Acetobacterales</taxon>
        <taxon>Acetobacteraceae</taxon>
        <taxon>Endobacter</taxon>
    </lineage>
</organism>
<keyword evidence="2" id="KW-0805">Transcription regulation</keyword>
<evidence type="ECO:0000256" key="1">
    <source>
        <dbReference type="ARBA" id="ARBA00009437"/>
    </source>
</evidence>
<feature type="domain" description="LysR substrate-binding" evidence="5">
    <location>
        <begin position="27"/>
        <end position="230"/>
    </location>
</feature>
<accession>A0A850NWL4</accession>
<comment type="caution">
    <text evidence="6">The sequence shown here is derived from an EMBL/GenBank/DDBJ whole genome shotgun (WGS) entry which is preliminary data.</text>
</comment>
<comment type="similarity">
    <text evidence="1">Belongs to the LysR transcriptional regulatory family.</text>
</comment>
<evidence type="ECO:0000256" key="3">
    <source>
        <dbReference type="ARBA" id="ARBA00023125"/>
    </source>
</evidence>
<dbReference type="InterPro" id="IPR005119">
    <property type="entry name" value="LysR_subst-bd"/>
</dbReference>
<evidence type="ECO:0000313" key="7">
    <source>
        <dbReference type="Proteomes" id="UP000565205"/>
    </source>
</evidence>
<gene>
    <name evidence="6" type="ORF">HUK83_16640</name>
</gene>
<sequence length="236" mass="24959">LAARVAEVHRAARAVLSAAPEGFDPARLRREVCLRVSEVFLDTLAPFVTEALLASAPELRVRFVLRADRDAAPLREEQADLEIGLPGGSGPEIRLTTLFEDRYVGVARCGHALLAEGAPDAAGYAGCRHVAVASSGAAGQMLDDGLAALGLARRVAAIVPGYPAAMRLAASGDLVAMVPRSALGHRQAPGLVAFALPVPLPGFRVCAMWHPRRQADPVHRWLRAQVISACREACVD</sequence>
<dbReference type="AlphaFoldDB" id="A0A850NWL4"/>
<dbReference type="Pfam" id="PF03466">
    <property type="entry name" value="LysR_substrate"/>
    <property type="match status" value="1"/>
</dbReference>
<evidence type="ECO:0000256" key="4">
    <source>
        <dbReference type="ARBA" id="ARBA00023163"/>
    </source>
</evidence>
<dbReference type="PANTHER" id="PTHR30118">
    <property type="entry name" value="HTH-TYPE TRANSCRIPTIONAL REGULATOR LEUO-RELATED"/>
    <property type="match status" value="1"/>
</dbReference>
<dbReference type="EMBL" id="JABXXQ010000569">
    <property type="protein sequence ID" value="NVN31955.1"/>
    <property type="molecule type" value="Genomic_DNA"/>
</dbReference>
<name>A0A850NWL4_9PROT</name>
<keyword evidence="3" id="KW-0238">DNA-binding</keyword>
<dbReference type="Gene3D" id="3.40.190.10">
    <property type="entry name" value="Periplasmic binding protein-like II"/>
    <property type="match status" value="2"/>
</dbReference>
<dbReference type="GO" id="GO:0006355">
    <property type="term" value="P:regulation of DNA-templated transcription"/>
    <property type="evidence" value="ECO:0007669"/>
    <property type="project" value="TreeGrafter"/>
</dbReference>
<feature type="non-terminal residue" evidence="6">
    <location>
        <position position="1"/>
    </location>
</feature>
<evidence type="ECO:0000256" key="2">
    <source>
        <dbReference type="ARBA" id="ARBA00023015"/>
    </source>
</evidence>
<dbReference type="Proteomes" id="UP000565205">
    <property type="component" value="Unassembled WGS sequence"/>
</dbReference>
<dbReference type="InterPro" id="IPR050389">
    <property type="entry name" value="LysR-type_TF"/>
</dbReference>
<evidence type="ECO:0000259" key="5">
    <source>
        <dbReference type="Pfam" id="PF03466"/>
    </source>
</evidence>
<dbReference type="GO" id="GO:0003677">
    <property type="term" value="F:DNA binding"/>
    <property type="evidence" value="ECO:0007669"/>
    <property type="project" value="UniProtKB-KW"/>
</dbReference>